<name>A0A0L0VME9_9BASI</name>
<reference evidence="8" key="1">
    <citation type="submission" date="2014-03" db="EMBL/GenBank/DDBJ databases">
        <title>The Genome Sequence of Puccinia striiformis f. sp. tritici PST-78.</title>
        <authorList>
            <consortium name="The Broad Institute Genome Sequencing Platform"/>
            <person name="Cuomo C."/>
            <person name="Hulbert S."/>
            <person name="Chen X."/>
            <person name="Walker B."/>
            <person name="Young S.K."/>
            <person name="Zeng Q."/>
            <person name="Gargeya S."/>
            <person name="Fitzgerald M."/>
            <person name="Haas B."/>
            <person name="Abouelleil A."/>
            <person name="Alvarado L."/>
            <person name="Arachchi H.M."/>
            <person name="Berlin A.M."/>
            <person name="Chapman S.B."/>
            <person name="Goldberg J."/>
            <person name="Griggs A."/>
            <person name="Gujja S."/>
            <person name="Hansen M."/>
            <person name="Howarth C."/>
            <person name="Imamovic A."/>
            <person name="Larimer J."/>
            <person name="McCowan C."/>
            <person name="Montmayeur A."/>
            <person name="Murphy C."/>
            <person name="Neiman D."/>
            <person name="Pearson M."/>
            <person name="Priest M."/>
            <person name="Roberts A."/>
            <person name="Saif S."/>
            <person name="Shea T."/>
            <person name="Sisk P."/>
            <person name="Sykes S."/>
            <person name="Wortman J."/>
            <person name="Nusbaum C."/>
            <person name="Birren B."/>
        </authorList>
    </citation>
    <scope>NUCLEOTIDE SEQUENCE [LARGE SCALE GENOMIC DNA]</scope>
    <source>
        <strain evidence="8">race PST-78</strain>
    </source>
</reference>
<dbReference type="GO" id="GO:0031037">
    <property type="term" value="P:myosin II filament disassembly"/>
    <property type="evidence" value="ECO:0007669"/>
    <property type="project" value="TreeGrafter"/>
</dbReference>
<evidence type="ECO:0000256" key="5">
    <source>
        <dbReference type="ARBA" id="ARBA00022840"/>
    </source>
</evidence>
<keyword evidence="2" id="KW-0808">Transferase</keyword>
<organism evidence="7 8">
    <name type="scientific">Puccinia striiformis f. sp. tritici PST-78</name>
    <dbReference type="NCBI Taxonomy" id="1165861"/>
    <lineage>
        <taxon>Eukaryota</taxon>
        <taxon>Fungi</taxon>
        <taxon>Dikarya</taxon>
        <taxon>Basidiomycota</taxon>
        <taxon>Pucciniomycotina</taxon>
        <taxon>Pucciniomycetes</taxon>
        <taxon>Pucciniales</taxon>
        <taxon>Pucciniaceae</taxon>
        <taxon>Puccinia</taxon>
    </lineage>
</organism>
<evidence type="ECO:0000256" key="1">
    <source>
        <dbReference type="ARBA" id="ARBA00022527"/>
    </source>
</evidence>
<dbReference type="Pfam" id="PF02816">
    <property type="entry name" value="Alpha_kinase"/>
    <property type="match status" value="1"/>
</dbReference>
<accession>A0A0L0VME9</accession>
<dbReference type="PROSITE" id="PS51158">
    <property type="entry name" value="ALPHA_KINASE"/>
    <property type="match status" value="1"/>
</dbReference>
<dbReference type="GO" id="GO:0005524">
    <property type="term" value="F:ATP binding"/>
    <property type="evidence" value="ECO:0007669"/>
    <property type="project" value="UniProtKB-KW"/>
</dbReference>
<dbReference type="AlphaFoldDB" id="A0A0L0VME9"/>
<keyword evidence="8" id="KW-1185">Reference proteome</keyword>
<evidence type="ECO:0000256" key="3">
    <source>
        <dbReference type="ARBA" id="ARBA00022741"/>
    </source>
</evidence>
<dbReference type="Gene3D" id="3.20.200.10">
    <property type="entry name" value="MHCK/EF2 kinase"/>
    <property type="match status" value="1"/>
</dbReference>
<dbReference type="GO" id="GO:1903013">
    <property type="term" value="P:response to differentiation-inducing factor 1"/>
    <property type="evidence" value="ECO:0007669"/>
    <property type="project" value="TreeGrafter"/>
</dbReference>
<evidence type="ECO:0000313" key="7">
    <source>
        <dbReference type="EMBL" id="KNF00190.1"/>
    </source>
</evidence>
<evidence type="ECO:0000313" key="8">
    <source>
        <dbReference type="Proteomes" id="UP000054564"/>
    </source>
</evidence>
<dbReference type="InterPro" id="IPR004166">
    <property type="entry name" value="a-kinase_dom"/>
</dbReference>
<protein>
    <recommendedName>
        <fullName evidence="6">Alpha-type protein kinase domain-containing protein</fullName>
    </recommendedName>
</protein>
<keyword evidence="3" id="KW-0547">Nucleotide-binding</keyword>
<dbReference type="Proteomes" id="UP000054564">
    <property type="component" value="Unassembled WGS sequence"/>
</dbReference>
<gene>
    <name evidence="7" type="ORF">PSTG_06600</name>
</gene>
<dbReference type="PANTHER" id="PTHR45992">
    <property type="entry name" value="EUKARYOTIC ELONGATION FACTOR 2 KINASE-RELATED"/>
    <property type="match status" value="1"/>
</dbReference>
<dbReference type="STRING" id="1165861.A0A0L0VME9"/>
<sequence length="171" mass="19544">MDLDNLAIMNVFTHWTYITSQGTSLLCDLQGVGPILTDPQILDRDAVGAFPKAHVYILKVIGHGFPSSNNKRVQNNSNSHEPHLHTTVLRLDHVDPRDNDLTPAMLFKQSRTIEAIQIENDRSNSNREQLKRFKSRTIEAIKIKNDQSNSNQERSKRFKSRTIEAIQIKND</sequence>
<dbReference type="InterPro" id="IPR051852">
    <property type="entry name" value="Alpha-type_PK"/>
</dbReference>
<feature type="domain" description="Alpha-type protein kinase" evidence="6">
    <location>
        <begin position="1"/>
        <end position="94"/>
    </location>
</feature>
<dbReference type="InterPro" id="IPR011009">
    <property type="entry name" value="Kinase-like_dom_sf"/>
</dbReference>
<keyword evidence="4" id="KW-0418">Kinase</keyword>
<comment type="caution">
    <text evidence="7">The sequence shown here is derived from an EMBL/GenBank/DDBJ whole genome shotgun (WGS) entry which is preliminary data.</text>
</comment>
<dbReference type="SUPFAM" id="SSF56112">
    <property type="entry name" value="Protein kinase-like (PK-like)"/>
    <property type="match status" value="1"/>
</dbReference>
<dbReference type="EMBL" id="AJIL01000039">
    <property type="protein sequence ID" value="KNF00190.1"/>
    <property type="molecule type" value="Genomic_DNA"/>
</dbReference>
<proteinExistence type="predicted"/>
<dbReference type="GO" id="GO:0004674">
    <property type="term" value="F:protein serine/threonine kinase activity"/>
    <property type="evidence" value="ECO:0007669"/>
    <property type="project" value="UniProtKB-KW"/>
</dbReference>
<keyword evidence="1" id="KW-0723">Serine/threonine-protein kinase</keyword>
<evidence type="ECO:0000256" key="4">
    <source>
        <dbReference type="ARBA" id="ARBA00022777"/>
    </source>
</evidence>
<dbReference type="PANTHER" id="PTHR45992:SF2">
    <property type="entry name" value="EUKARYOTIC ELONGATION FACTOR 2 KINASE"/>
    <property type="match status" value="1"/>
</dbReference>
<evidence type="ECO:0000259" key="6">
    <source>
        <dbReference type="PROSITE" id="PS51158"/>
    </source>
</evidence>
<keyword evidence="5" id="KW-0067">ATP-binding</keyword>
<evidence type="ECO:0000256" key="2">
    <source>
        <dbReference type="ARBA" id="ARBA00022679"/>
    </source>
</evidence>